<organism evidence="2 3">
    <name type="scientific">Smittium angustum</name>
    <dbReference type="NCBI Taxonomy" id="133377"/>
    <lineage>
        <taxon>Eukaryota</taxon>
        <taxon>Fungi</taxon>
        <taxon>Fungi incertae sedis</taxon>
        <taxon>Zoopagomycota</taxon>
        <taxon>Kickxellomycotina</taxon>
        <taxon>Harpellomycetes</taxon>
        <taxon>Harpellales</taxon>
        <taxon>Legeriomycetaceae</taxon>
        <taxon>Smittium</taxon>
    </lineage>
</organism>
<comment type="caution">
    <text evidence="2">The sequence shown here is derived from an EMBL/GenBank/DDBJ whole genome shotgun (WGS) entry which is preliminary data.</text>
</comment>
<evidence type="ECO:0000256" key="1">
    <source>
        <dbReference type="SAM" id="MobiDB-lite"/>
    </source>
</evidence>
<evidence type="ECO:0000313" key="2">
    <source>
        <dbReference type="EMBL" id="PWA00838.1"/>
    </source>
</evidence>
<gene>
    <name evidence="2" type="ORF">BB558_003093</name>
</gene>
<dbReference type="EMBL" id="MBFU01000277">
    <property type="protein sequence ID" value="PWA00838.1"/>
    <property type="molecule type" value="Genomic_DNA"/>
</dbReference>
<reference evidence="2 3" key="1">
    <citation type="journal article" date="2018" name="MBio">
        <title>Comparative Genomics Reveals the Core Gene Toolbox for the Fungus-Insect Symbiosis.</title>
        <authorList>
            <person name="Wang Y."/>
            <person name="Stata M."/>
            <person name="Wang W."/>
            <person name="Stajich J.E."/>
            <person name="White M.M."/>
            <person name="Moncalvo J.M."/>
        </authorList>
    </citation>
    <scope>NUCLEOTIDE SEQUENCE [LARGE SCALE GENOMIC DNA]</scope>
    <source>
        <strain evidence="2 3">AUS-126-30</strain>
    </source>
</reference>
<dbReference type="Proteomes" id="UP000245591">
    <property type="component" value="Unassembled WGS sequence"/>
</dbReference>
<feature type="region of interest" description="Disordered" evidence="1">
    <location>
        <begin position="501"/>
        <end position="522"/>
    </location>
</feature>
<feature type="compositionally biased region" description="Polar residues" evidence="1">
    <location>
        <begin position="506"/>
        <end position="522"/>
    </location>
</feature>
<protein>
    <submittedName>
        <fullName evidence="2">Uncharacterized protein</fullName>
    </submittedName>
</protein>
<keyword evidence="3" id="KW-1185">Reference proteome</keyword>
<proteinExistence type="predicted"/>
<dbReference type="AlphaFoldDB" id="A0A2U1J787"/>
<evidence type="ECO:0000313" key="3">
    <source>
        <dbReference type="Proteomes" id="UP000245591"/>
    </source>
</evidence>
<accession>A0A2U1J787</accession>
<sequence length="540" mass="62153">MEIGEGNGQQTSNFKEFSHSKKSRVVNNVIERAKKLSEDKDNIRSRLTETTNIDAVDTLNSIKKNIKMLYESCSNNSSQKIIVLLLISAEYSYQELSNKEFRVSTNTYYSSKKRSIPPSRSKITLEVIDLIHQHLENHSVSSSISRRRSSGQTKIDTVRHLTNTKKFIFKKLIKDHPDIRIKKSKFYKLIPKTYIKPSKSTDMCNVCVAGDKAKKARASVQSLSLEMISQLDEAIREYSEHKLLCAQQKTHYNSILDGISDESCIIITDFKEYFKIGGGPVEENRVYYNKTSISDLCFCLITRSDRNITRRYYNYLSKSLSHDSNDAGTHFRSNEYIYGVFNTIRRRYPSKIFFLNCFLEFHGKSDVGGHFGTLPKWFYDAENSRYISILDDLINLFEEKTREKEKNRCYFREYKGQNRKTPINNVLKVCPLSTINNGDYIAPTISEESLPDIRGAKTAPTRTNNRPEYSNVLKVCPLSTINNGDYIAPTISEESLPDIRGAKTAPTRTNNRPEYSVMGKNSRNVHNSRMDFIRKLENTN</sequence>
<name>A0A2U1J787_SMIAN</name>